<dbReference type="Proteomes" id="UP000037530">
    <property type="component" value="Unassembled WGS sequence"/>
</dbReference>
<evidence type="ECO:0000313" key="3">
    <source>
        <dbReference type="EMBL" id="KOO06662.1"/>
    </source>
</evidence>
<dbReference type="PANTHER" id="PTHR43630:SF2">
    <property type="entry name" value="GLYCOSYLTRANSFERASE"/>
    <property type="match status" value="1"/>
</dbReference>
<accession>A0A0M0HXT0</accession>
<gene>
    <name evidence="3" type="ORF">AKJ31_15405</name>
</gene>
<dbReference type="OrthoDB" id="9815923at2"/>
<protein>
    <submittedName>
        <fullName evidence="3">Glycosyltransferase</fullName>
    </submittedName>
</protein>
<dbReference type="InterPro" id="IPR029044">
    <property type="entry name" value="Nucleotide-diphossugar_trans"/>
</dbReference>
<dbReference type="AlphaFoldDB" id="A0A0M0HXT0"/>
<evidence type="ECO:0000256" key="1">
    <source>
        <dbReference type="ARBA" id="ARBA00038494"/>
    </source>
</evidence>
<dbReference type="PANTHER" id="PTHR43630">
    <property type="entry name" value="POLY-BETA-1,6-N-ACETYL-D-GLUCOSAMINE SYNTHASE"/>
    <property type="match status" value="1"/>
</dbReference>
<feature type="domain" description="Glycosyltransferase 2-like" evidence="2">
    <location>
        <begin position="8"/>
        <end position="142"/>
    </location>
</feature>
<dbReference type="Pfam" id="PF00535">
    <property type="entry name" value="Glycos_transf_2"/>
    <property type="match status" value="1"/>
</dbReference>
<dbReference type="CDD" id="cd02511">
    <property type="entry name" value="Beta4Glucosyltransferase"/>
    <property type="match status" value="1"/>
</dbReference>
<organism evidence="3 4">
    <name type="scientific">Vibrio hepatarius</name>
    <dbReference type="NCBI Taxonomy" id="171383"/>
    <lineage>
        <taxon>Bacteria</taxon>
        <taxon>Pseudomonadati</taxon>
        <taxon>Pseudomonadota</taxon>
        <taxon>Gammaproteobacteria</taxon>
        <taxon>Vibrionales</taxon>
        <taxon>Vibrionaceae</taxon>
        <taxon>Vibrio</taxon>
        <taxon>Vibrio oreintalis group</taxon>
    </lineage>
</organism>
<name>A0A0M0HXT0_9VIBR</name>
<dbReference type="RefSeq" id="WP_053409999.1">
    <property type="nucleotide sequence ID" value="NZ_LHPI01000016.1"/>
</dbReference>
<keyword evidence="4" id="KW-1185">Reference proteome</keyword>
<dbReference type="InterPro" id="IPR001173">
    <property type="entry name" value="Glyco_trans_2-like"/>
</dbReference>
<dbReference type="STRING" id="171383.AKJ31_15405"/>
<dbReference type="Gene3D" id="3.90.550.10">
    <property type="entry name" value="Spore Coat Polysaccharide Biosynthesis Protein SpsA, Chain A"/>
    <property type="match status" value="1"/>
</dbReference>
<dbReference type="PATRIC" id="fig|171383.3.peg.3153"/>
<reference evidence="4" key="1">
    <citation type="submission" date="2015-08" db="EMBL/GenBank/DDBJ databases">
        <title>Vibrio galatheae sp. nov., a novel member of the Vibrionaceae family isolated from the Solomon Islands.</title>
        <authorList>
            <person name="Giubergia S."/>
            <person name="Machado H."/>
            <person name="Mateiu R.V."/>
            <person name="Gram L."/>
        </authorList>
    </citation>
    <scope>NUCLEOTIDE SEQUENCE [LARGE SCALE GENOMIC DNA]</scope>
    <source>
        <strain evidence="4">DSM 19134</strain>
    </source>
</reference>
<comment type="caution">
    <text evidence="3">The sequence shown here is derived from an EMBL/GenBank/DDBJ whole genome shotgun (WGS) entry which is preliminary data.</text>
</comment>
<dbReference type="SUPFAM" id="SSF53448">
    <property type="entry name" value="Nucleotide-diphospho-sugar transferases"/>
    <property type="match status" value="1"/>
</dbReference>
<comment type="similarity">
    <text evidence="1">Belongs to the glycosyltransferase 2 family. WaaE/KdtX subfamily.</text>
</comment>
<evidence type="ECO:0000313" key="4">
    <source>
        <dbReference type="Proteomes" id="UP000037530"/>
    </source>
</evidence>
<evidence type="ECO:0000259" key="2">
    <source>
        <dbReference type="Pfam" id="PF00535"/>
    </source>
</evidence>
<keyword evidence="3" id="KW-0808">Transferase</keyword>
<proteinExistence type="inferred from homology"/>
<sequence length="260" mass="30123">MSKATIGVLMIVKNESKHLAECLETVKDWVDEIVIVDSGSTDNTETIARQYTDKFYTHTDWQGFGKQRQVAQSYMTSDWVLPLDADERVTPELKSSIKKVLADNPKQTCYTLDRLTHALGKFIRHSGWYPDTITRLYRREETQYNDSLVHESVEIPKGMTKAHLSGDLLHYTFDSLSQYTGKTQLYMKSWADQREGKKRSGLTGAILHGFFRFFKMYIIKRGFLDGRHGLLLAILSANTTFTRYADLWIRDYVKQQDNKK</sequence>
<dbReference type="GO" id="GO:0016740">
    <property type="term" value="F:transferase activity"/>
    <property type="evidence" value="ECO:0007669"/>
    <property type="project" value="UniProtKB-KW"/>
</dbReference>
<dbReference type="EMBL" id="LHPI01000016">
    <property type="protein sequence ID" value="KOO06662.1"/>
    <property type="molecule type" value="Genomic_DNA"/>
</dbReference>